<protein>
    <submittedName>
        <fullName evidence="1">Uncharacterized protein</fullName>
    </submittedName>
</protein>
<evidence type="ECO:0000313" key="1">
    <source>
        <dbReference type="EMBL" id="CAB4152313.1"/>
    </source>
</evidence>
<organism evidence="1">
    <name type="scientific">uncultured Caudovirales phage</name>
    <dbReference type="NCBI Taxonomy" id="2100421"/>
    <lineage>
        <taxon>Viruses</taxon>
        <taxon>Duplodnaviria</taxon>
        <taxon>Heunggongvirae</taxon>
        <taxon>Uroviricota</taxon>
        <taxon>Caudoviricetes</taxon>
        <taxon>Peduoviridae</taxon>
        <taxon>Maltschvirus</taxon>
        <taxon>Maltschvirus maltsch</taxon>
    </lineage>
</organism>
<proteinExistence type="predicted"/>
<dbReference type="EMBL" id="LR796585">
    <property type="protein sequence ID" value="CAB4152313.1"/>
    <property type="molecule type" value="Genomic_DNA"/>
</dbReference>
<reference evidence="1" key="1">
    <citation type="submission" date="2020-04" db="EMBL/GenBank/DDBJ databases">
        <authorList>
            <person name="Chiriac C."/>
            <person name="Salcher M."/>
            <person name="Ghai R."/>
            <person name="Kavagutti S V."/>
        </authorList>
    </citation>
    <scope>NUCLEOTIDE SEQUENCE</scope>
</reference>
<sequence length="656" mass="74090">MALKLYINERPIELADKSKIGLTFQVNNLNNLQNRQGYFSNEFSAPKTRANEDALGFSSDINSSSIIPYRNNVAKVVQDGVEIIPDGIAIVHSFDGFYKIIVYSGNVDLFDAIGDGTLPQLYWGDCVHQWQYADILASANNINTFIYPLVDFGDTAQSIPFGLNIYSVLMYPMLFCKGILDKILEPTGYIASGTMYNSTQLSNMLLSVTKWVKNSDFMELHTVHATVVPNNPLFYFIMSPMGAGSNNIQTFNFITNITSGTEMITGAAIYTPTVDIWGTLEITGSILFGKNCLYFDSCDYIVDIVDLSTSTIIATNSWETIDLFPTGSTTKNFNVGVYYHFQAMHSYQARLTLRSNLPTANNDKLEVTIIEGTNYSFLPSDTLIVGDVVNVNDLVPAIKNRDFIKAICNMTSTVFTTNIITKEISFNFLDDILLNIPRAKDWSSKIDVRGISIQFHNDSYAQSNNFRYKEDETVLKYYGDGVITIDDETLDLTTDLVQLPFAATENYVNLNSYYVPRIKFKTNATSYRNIEPRVLMLDRVALSPVRLYDSYNLSNNSTYTQAPFAYFINPNKFDSIGFDENLLTNYYKTIASIFTQYKEISVNFKLTAVDISELDFLIPIYLDVHVNDIQLNGYFYLNKVENYKGGELTKCKLIRI</sequence>
<accession>A0A6J5N4T9</accession>
<name>A0A6J5N4T9_9CAUD</name>
<gene>
    <name evidence="1" type="ORF">UFOVP606_4</name>
</gene>